<dbReference type="Proteomes" id="UP001195483">
    <property type="component" value="Unassembled WGS sequence"/>
</dbReference>
<accession>A0AAE0SZU5</accession>
<reference evidence="3" key="1">
    <citation type="journal article" date="2021" name="Genome Biol. Evol.">
        <title>A High-Quality Reference Genome for a Parasitic Bivalve with Doubly Uniparental Inheritance (Bivalvia: Unionida).</title>
        <authorList>
            <person name="Smith C.H."/>
        </authorList>
    </citation>
    <scope>NUCLEOTIDE SEQUENCE</scope>
    <source>
        <strain evidence="3">CHS0354</strain>
    </source>
</reference>
<keyword evidence="4" id="KW-1185">Reference proteome</keyword>
<gene>
    <name evidence="3" type="ORF">CHS0354_040403</name>
</gene>
<proteinExistence type="predicted"/>
<evidence type="ECO:0000256" key="1">
    <source>
        <dbReference type="SAM" id="MobiDB-lite"/>
    </source>
</evidence>
<dbReference type="EMBL" id="JAEAOA010002336">
    <property type="protein sequence ID" value="KAK3601220.1"/>
    <property type="molecule type" value="Genomic_DNA"/>
</dbReference>
<reference evidence="3" key="3">
    <citation type="submission" date="2023-05" db="EMBL/GenBank/DDBJ databases">
        <authorList>
            <person name="Smith C.H."/>
        </authorList>
    </citation>
    <scope>NUCLEOTIDE SEQUENCE</scope>
    <source>
        <strain evidence="3">CHS0354</strain>
        <tissue evidence="3">Mantle</tissue>
    </source>
</reference>
<dbReference type="AlphaFoldDB" id="A0AAE0SZU5"/>
<protein>
    <recommendedName>
        <fullName evidence="5">Secreted protein</fullName>
    </recommendedName>
</protein>
<evidence type="ECO:0000313" key="4">
    <source>
        <dbReference type="Proteomes" id="UP001195483"/>
    </source>
</evidence>
<sequence>MLRDTVCMILVVILIGTNSVSNGVNAFDGAKSESEEAIEARERVPSDIAYGDVLKIVRSALEAKFDREGSGALFEDDAIAVREFSEESPEVERQAESVEVTKPMPPNGGESTEIERKEAPRNGKKSPELAMQAIHQNGVDQSEEVEHALLQLEDDIVEVTV</sequence>
<organism evidence="3 4">
    <name type="scientific">Potamilus streckersoni</name>
    <dbReference type="NCBI Taxonomy" id="2493646"/>
    <lineage>
        <taxon>Eukaryota</taxon>
        <taxon>Metazoa</taxon>
        <taxon>Spiralia</taxon>
        <taxon>Lophotrochozoa</taxon>
        <taxon>Mollusca</taxon>
        <taxon>Bivalvia</taxon>
        <taxon>Autobranchia</taxon>
        <taxon>Heteroconchia</taxon>
        <taxon>Palaeoheterodonta</taxon>
        <taxon>Unionida</taxon>
        <taxon>Unionoidea</taxon>
        <taxon>Unionidae</taxon>
        <taxon>Ambleminae</taxon>
        <taxon>Lampsilini</taxon>
        <taxon>Potamilus</taxon>
    </lineage>
</organism>
<keyword evidence="2" id="KW-0732">Signal</keyword>
<feature type="signal peptide" evidence="2">
    <location>
        <begin position="1"/>
        <end position="26"/>
    </location>
</feature>
<name>A0AAE0SZU5_9BIVA</name>
<evidence type="ECO:0008006" key="5">
    <source>
        <dbReference type="Google" id="ProtNLM"/>
    </source>
</evidence>
<feature type="region of interest" description="Disordered" evidence="1">
    <location>
        <begin position="84"/>
        <end position="131"/>
    </location>
</feature>
<reference evidence="3" key="2">
    <citation type="journal article" date="2021" name="Genome Biol. Evol.">
        <title>Developing a high-quality reference genome for a parasitic bivalve with doubly uniparental inheritance (Bivalvia: Unionida).</title>
        <authorList>
            <person name="Smith C.H."/>
        </authorList>
    </citation>
    <scope>NUCLEOTIDE SEQUENCE</scope>
    <source>
        <strain evidence="3">CHS0354</strain>
        <tissue evidence="3">Mantle</tissue>
    </source>
</reference>
<evidence type="ECO:0000256" key="2">
    <source>
        <dbReference type="SAM" id="SignalP"/>
    </source>
</evidence>
<feature type="compositionally biased region" description="Basic and acidic residues" evidence="1">
    <location>
        <begin position="113"/>
        <end position="127"/>
    </location>
</feature>
<feature type="chain" id="PRO_5042236486" description="Secreted protein" evidence="2">
    <location>
        <begin position="27"/>
        <end position="161"/>
    </location>
</feature>
<feature type="compositionally biased region" description="Basic and acidic residues" evidence="1">
    <location>
        <begin position="84"/>
        <end position="96"/>
    </location>
</feature>
<evidence type="ECO:0000313" key="3">
    <source>
        <dbReference type="EMBL" id="KAK3601220.1"/>
    </source>
</evidence>
<comment type="caution">
    <text evidence="3">The sequence shown here is derived from an EMBL/GenBank/DDBJ whole genome shotgun (WGS) entry which is preliminary data.</text>
</comment>